<evidence type="ECO:0000313" key="6">
    <source>
        <dbReference type="EMBL" id="KAK2969103.1"/>
    </source>
</evidence>
<dbReference type="GO" id="GO:0016042">
    <property type="term" value="P:lipid catabolic process"/>
    <property type="evidence" value="ECO:0007669"/>
    <property type="project" value="UniProtKB-KW"/>
</dbReference>
<sequence length="285" mass="32129">MHNYLLIIILDALYTASFMGIGSPVPYEEMKQRTKADEKSLKNGINFAFGGTGVFTTIFILPNMTTQIDFFQELIEENVYTKHDLNSSIALVSLAGNDYTTYMAYNGTQQGLPAFTKSVIKQLSMDLKRIHDFGVRNIGVTAMEPLGCLPTSTALSSYTKCNQTDNTATRFHNHVLQQAVRELRNQNKDANIVILDLYTAFMSMLKEHKNHPGEWGTRKFVHPLRPCCLGVSKEYSCGSVSDTGAKKYVVCDNPKLSFFWDHVHPSHQGWHAVYSVLRPSLNQLY</sequence>
<keyword evidence="5" id="KW-0812">Transmembrane</keyword>
<dbReference type="EMBL" id="JAVXUO010002854">
    <property type="protein sequence ID" value="KAK2969103.1"/>
    <property type="molecule type" value="Genomic_DNA"/>
</dbReference>
<comment type="similarity">
    <text evidence="1">Belongs to the 'GDSL' lipolytic enzyme family.</text>
</comment>
<keyword evidence="2" id="KW-0378">Hydrolase</keyword>
<keyword evidence="4" id="KW-0443">Lipid metabolism</keyword>
<dbReference type="GO" id="GO:0016788">
    <property type="term" value="F:hydrolase activity, acting on ester bonds"/>
    <property type="evidence" value="ECO:0007669"/>
    <property type="project" value="InterPro"/>
</dbReference>
<dbReference type="PANTHER" id="PTHR46020:SF4">
    <property type="entry name" value="OS04G0650200 PROTEIN"/>
    <property type="match status" value="1"/>
</dbReference>
<dbReference type="AlphaFoldDB" id="A0AA88U217"/>
<comment type="caution">
    <text evidence="6">The sequence shown here is derived from an EMBL/GenBank/DDBJ whole genome shotgun (WGS) entry which is preliminary data.</text>
</comment>
<gene>
    <name evidence="6" type="ORF">RJ640_028810</name>
</gene>
<dbReference type="Gene3D" id="3.40.50.1110">
    <property type="entry name" value="SGNH hydrolase"/>
    <property type="match status" value="1"/>
</dbReference>
<evidence type="ECO:0000256" key="5">
    <source>
        <dbReference type="SAM" id="Phobius"/>
    </source>
</evidence>
<dbReference type="Pfam" id="PF00657">
    <property type="entry name" value="Lipase_GDSL"/>
    <property type="match status" value="1"/>
</dbReference>
<evidence type="ECO:0000256" key="3">
    <source>
        <dbReference type="ARBA" id="ARBA00022963"/>
    </source>
</evidence>
<feature type="transmembrane region" description="Helical" evidence="5">
    <location>
        <begin position="45"/>
        <end position="64"/>
    </location>
</feature>
<keyword evidence="5" id="KW-1133">Transmembrane helix</keyword>
<dbReference type="InterPro" id="IPR001087">
    <property type="entry name" value="GDSL"/>
</dbReference>
<evidence type="ECO:0008006" key="8">
    <source>
        <dbReference type="Google" id="ProtNLM"/>
    </source>
</evidence>
<proteinExistence type="inferred from homology"/>
<feature type="transmembrane region" description="Helical" evidence="5">
    <location>
        <begin position="6"/>
        <end position="25"/>
    </location>
</feature>
<accession>A0AA88U217</accession>
<name>A0AA88U217_9ASTE</name>
<evidence type="ECO:0000256" key="2">
    <source>
        <dbReference type="ARBA" id="ARBA00022801"/>
    </source>
</evidence>
<reference evidence="6" key="1">
    <citation type="submission" date="2022-12" db="EMBL/GenBank/DDBJ databases">
        <title>Draft genome assemblies for two species of Escallonia (Escalloniales).</title>
        <authorList>
            <person name="Chanderbali A."/>
            <person name="Dervinis C."/>
            <person name="Anghel I."/>
            <person name="Soltis D."/>
            <person name="Soltis P."/>
            <person name="Zapata F."/>
        </authorList>
    </citation>
    <scope>NUCLEOTIDE SEQUENCE</scope>
    <source>
        <strain evidence="6">UCBG92.1500</strain>
        <tissue evidence="6">Leaf</tissue>
    </source>
</reference>
<protein>
    <recommendedName>
        <fullName evidence="8">GDSL esterase/lipase</fullName>
    </recommendedName>
</protein>
<dbReference type="InterPro" id="IPR036514">
    <property type="entry name" value="SGNH_hydro_sf"/>
</dbReference>
<dbReference type="Proteomes" id="UP001187471">
    <property type="component" value="Unassembled WGS sequence"/>
</dbReference>
<keyword evidence="3" id="KW-0442">Lipid degradation</keyword>
<organism evidence="6 7">
    <name type="scientific">Escallonia rubra</name>
    <dbReference type="NCBI Taxonomy" id="112253"/>
    <lineage>
        <taxon>Eukaryota</taxon>
        <taxon>Viridiplantae</taxon>
        <taxon>Streptophyta</taxon>
        <taxon>Embryophyta</taxon>
        <taxon>Tracheophyta</taxon>
        <taxon>Spermatophyta</taxon>
        <taxon>Magnoliopsida</taxon>
        <taxon>eudicotyledons</taxon>
        <taxon>Gunneridae</taxon>
        <taxon>Pentapetalae</taxon>
        <taxon>asterids</taxon>
        <taxon>campanulids</taxon>
        <taxon>Escalloniales</taxon>
        <taxon>Escalloniaceae</taxon>
        <taxon>Escallonia</taxon>
    </lineage>
</organism>
<evidence type="ECO:0000256" key="1">
    <source>
        <dbReference type="ARBA" id="ARBA00008668"/>
    </source>
</evidence>
<dbReference type="SUPFAM" id="SSF52266">
    <property type="entry name" value="SGNH hydrolase"/>
    <property type="match status" value="1"/>
</dbReference>
<dbReference type="PANTHER" id="PTHR46020">
    <property type="entry name" value="OSJNBB0059K02.9 PROTEIN"/>
    <property type="match status" value="1"/>
</dbReference>
<keyword evidence="5" id="KW-0472">Membrane</keyword>
<keyword evidence="7" id="KW-1185">Reference proteome</keyword>
<evidence type="ECO:0000313" key="7">
    <source>
        <dbReference type="Proteomes" id="UP001187471"/>
    </source>
</evidence>
<evidence type="ECO:0000256" key="4">
    <source>
        <dbReference type="ARBA" id="ARBA00023098"/>
    </source>
</evidence>